<comment type="caution">
    <text evidence="2">The sequence shown here is derived from an EMBL/GenBank/DDBJ whole genome shotgun (WGS) entry which is preliminary data.</text>
</comment>
<dbReference type="AlphaFoldDB" id="A0ABD3H7Y1"/>
<evidence type="ECO:0000256" key="1">
    <source>
        <dbReference type="SAM" id="MobiDB-lite"/>
    </source>
</evidence>
<reference evidence="2 3" key="1">
    <citation type="submission" date="2024-09" db="EMBL/GenBank/DDBJ databases">
        <title>Chromosome-scale assembly of Riccia sorocarpa.</title>
        <authorList>
            <person name="Paukszto L."/>
        </authorList>
    </citation>
    <scope>NUCLEOTIDE SEQUENCE [LARGE SCALE GENOMIC DNA]</scope>
    <source>
        <strain evidence="2">LP-2024</strain>
        <tissue evidence="2">Aerial parts of the thallus</tissue>
    </source>
</reference>
<keyword evidence="3" id="KW-1185">Reference proteome</keyword>
<evidence type="ECO:0000313" key="3">
    <source>
        <dbReference type="Proteomes" id="UP001633002"/>
    </source>
</evidence>
<proteinExistence type="predicted"/>
<gene>
    <name evidence="2" type="ORF">R1sor_013862</name>
</gene>
<dbReference type="InterPro" id="IPR036770">
    <property type="entry name" value="Ankyrin_rpt-contain_sf"/>
</dbReference>
<sequence length="322" mass="34483">MVSGPVFSARITQETDVFCVPAGPSESCSISFKSKCLGAAENVFSGKWVQLDSVLVNFGTVFEPPDYILQHGQGRRRCVVKELCDANADEGASTQADMAAIHFASQKGHTEVVRTLLLAGEATRRWNGISVSTLGSGTRLCISRPRVRAKVSSTFGNGPSVCIFTRSQVKVSSTSQEADGWAESNGSSFLQMWERAKQRRADDSEGRKLLCPTVAAANAFLAPYPVPHPKISAPSGKAQTSSKPQSARKVVLVSVREVRPQLLEVPKGRTENGASAPVKRSTRGTPGPDFWSWVPDPLDTKSEPPLQSGSRDSGLAPQKAGN</sequence>
<dbReference type="EMBL" id="JBJQOH010000004">
    <property type="protein sequence ID" value="KAL3687553.1"/>
    <property type="molecule type" value="Genomic_DNA"/>
</dbReference>
<protein>
    <submittedName>
        <fullName evidence="2">Uncharacterized protein</fullName>
    </submittedName>
</protein>
<evidence type="ECO:0000313" key="2">
    <source>
        <dbReference type="EMBL" id="KAL3687553.1"/>
    </source>
</evidence>
<accession>A0ABD3H7Y1</accession>
<name>A0ABD3H7Y1_9MARC</name>
<feature type="region of interest" description="Disordered" evidence="1">
    <location>
        <begin position="263"/>
        <end position="322"/>
    </location>
</feature>
<dbReference type="Proteomes" id="UP001633002">
    <property type="component" value="Unassembled WGS sequence"/>
</dbReference>
<organism evidence="2 3">
    <name type="scientific">Riccia sorocarpa</name>
    <dbReference type="NCBI Taxonomy" id="122646"/>
    <lineage>
        <taxon>Eukaryota</taxon>
        <taxon>Viridiplantae</taxon>
        <taxon>Streptophyta</taxon>
        <taxon>Embryophyta</taxon>
        <taxon>Marchantiophyta</taxon>
        <taxon>Marchantiopsida</taxon>
        <taxon>Marchantiidae</taxon>
        <taxon>Marchantiales</taxon>
        <taxon>Ricciaceae</taxon>
        <taxon>Riccia</taxon>
    </lineage>
</organism>
<dbReference type="SUPFAM" id="SSF48403">
    <property type="entry name" value="Ankyrin repeat"/>
    <property type="match status" value="1"/>
</dbReference>